<dbReference type="HAMAP" id="MF_00974">
    <property type="entry name" value="DNA_primase_DnaG"/>
    <property type="match status" value="1"/>
</dbReference>
<dbReference type="Gene3D" id="3.90.580.10">
    <property type="entry name" value="Zinc finger, CHC2-type domain"/>
    <property type="match status" value="1"/>
</dbReference>
<evidence type="ECO:0000256" key="4">
    <source>
        <dbReference type="ARBA" id="ARBA00022695"/>
    </source>
</evidence>
<dbReference type="Proteomes" id="UP000681870">
    <property type="component" value="Unassembled WGS sequence"/>
</dbReference>
<dbReference type="InterPro" id="IPR006171">
    <property type="entry name" value="TOPRIM_dom"/>
</dbReference>
<dbReference type="PIRSF" id="PIRSF002811">
    <property type="entry name" value="DnaG"/>
    <property type="match status" value="1"/>
</dbReference>
<dbReference type="SUPFAM" id="SSF56731">
    <property type="entry name" value="DNA primase core"/>
    <property type="match status" value="1"/>
</dbReference>
<evidence type="ECO:0000256" key="6">
    <source>
        <dbReference type="ARBA" id="ARBA00022723"/>
    </source>
</evidence>
<dbReference type="CDD" id="cd03364">
    <property type="entry name" value="TOPRIM_DnaG_primases"/>
    <property type="match status" value="1"/>
</dbReference>
<dbReference type="Gene3D" id="3.40.1360.10">
    <property type="match status" value="1"/>
</dbReference>
<dbReference type="PANTHER" id="PTHR30313:SF2">
    <property type="entry name" value="DNA PRIMASE"/>
    <property type="match status" value="1"/>
</dbReference>
<reference evidence="15 16" key="1">
    <citation type="submission" date="2021-05" db="EMBL/GenBank/DDBJ databases">
        <title>Ornithinibacillus massiliensis sp. nov.</title>
        <authorList>
            <person name="Iwaza R."/>
            <person name="Lagier J.-C."/>
            <person name="Raoult D."/>
        </authorList>
    </citation>
    <scope>NUCLEOTIDE SEQUENCE [LARGE SCALE GENOMIC DNA]</scope>
    <source>
        <strain evidence="15 16">Marseille-P3601</strain>
    </source>
</reference>
<evidence type="ECO:0000256" key="11">
    <source>
        <dbReference type="ARBA" id="ARBA00023163"/>
    </source>
</evidence>
<dbReference type="EC" id="2.7.7.101" evidence="12"/>
<dbReference type="InterPro" id="IPR002694">
    <property type="entry name" value="Znf_CHC2"/>
</dbReference>
<gene>
    <name evidence="12 15" type="primary">dnaG</name>
    <name evidence="15" type="ORF">KGF86_04930</name>
</gene>
<comment type="function">
    <text evidence="12 13">RNA polymerase that catalyzes the synthesis of short RNA molecules used as primers for DNA polymerase during DNA replication.</text>
</comment>
<evidence type="ECO:0000256" key="2">
    <source>
        <dbReference type="ARBA" id="ARBA00022515"/>
    </source>
</evidence>
<dbReference type="InterPro" id="IPR030846">
    <property type="entry name" value="DnaG_bac"/>
</dbReference>
<evidence type="ECO:0000259" key="14">
    <source>
        <dbReference type="PROSITE" id="PS50880"/>
    </source>
</evidence>
<keyword evidence="11 12" id="KW-0804">Transcription</keyword>
<keyword evidence="6 12" id="KW-0479">Metal-binding</keyword>
<dbReference type="Pfam" id="PF01807">
    <property type="entry name" value="Zn_ribbon_DnaG"/>
    <property type="match status" value="1"/>
</dbReference>
<protein>
    <recommendedName>
        <fullName evidence="12 13">DNA primase</fullName>
        <ecNumber evidence="12">2.7.7.101</ecNumber>
    </recommendedName>
</protein>
<dbReference type="InterPro" id="IPR006295">
    <property type="entry name" value="DNA_primase_DnaG"/>
</dbReference>
<dbReference type="Gene3D" id="6.10.140.360">
    <property type="match status" value="1"/>
</dbReference>
<comment type="cofactor">
    <cofactor evidence="12 13">
        <name>Zn(2+)</name>
        <dbReference type="ChEBI" id="CHEBI:29105"/>
    </cofactor>
    <text evidence="12 13">Binds 1 zinc ion per monomer.</text>
</comment>
<keyword evidence="1 12" id="KW-0240">DNA-directed RNA polymerase</keyword>
<dbReference type="EMBL" id="JAGXBY010000002">
    <property type="protein sequence ID" value="MBS3679556.1"/>
    <property type="molecule type" value="Genomic_DNA"/>
</dbReference>
<comment type="caution">
    <text evidence="15">The sequence shown here is derived from an EMBL/GenBank/DDBJ whole genome shotgun (WGS) entry which is preliminary data.</text>
</comment>
<comment type="similarity">
    <text evidence="12 13">Belongs to the DnaG primase family.</text>
</comment>
<evidence type="ECO:0000256" key="13">
    <source>
        <dbReference type="PIRNR" id="PIRNR002811"/>
    </source>
</evidence>
<keyword evidence="2 12" id="KW-0639">Primosome</keyword>
<dbReference type="Pfam" id="PF13155">
    <property type="entry name" value="Toprim_2"/>
    <property type="match status" value="1"/>
</dbReference>
<keyword evidence="16" id="KW-1185">Reference proteome</keyword>
<dbReference type="SMART" id="SM00400">
    <property type="entry name" value="ZnF_CHCC"/>
    <property type="match status" value="1"/>
</dbReference>
<dbReference type="PANTHER" id="PTHR30313">
    <property type="entry name" value="DNA PRIMASE"/>
    <property type="match status" value="1"/>
</dbReference>
<keyword evidence="3 12" id="KW-0808">Transferase</keyword>
<dbReference type="PROSITE" id="PS50880">
    <property type="entry name" value="TOPRIM"/>
    <property type="match status" value="1"/>
</dbReference>
<evidence type="ECO:0000256" key="10">
    <source>
        <dbReference type="ARBA" id="ARBA00023125"/>
    </source>
</evidence>
<dbReference type="InterPro" id="IPR036977">
    <property type="entry name" value="DNA_primase_Znf_CHC2"/>
</dbReference>
<dbReference type="InterPro" id="IPR037068">
    <property type="entry name" value="DNA_primase_core_N_sf"/>
</dbReference>
<keyword evidence="9" id="KW-0460">Magnesium</keyword>
<dbReference type="Gene3D" id="1.10.860.10">
    <property type="entry name" value="DNAb Helicase, Chain A"/>
    <property type="match status" value="1"/>
</dbReference>
<dbReference type="InterPro" id="IPR013264">
    <property type="entry name" value="DNAG_N"/>
</dbReference>
<dbReference type="Pfam" id="PF10410">
    <property type="entry name" value="DnaB_bind"/>
    <property type="match status" value="1"/>
</dbReference>
<proteinExistence type="inferred from homology"/>
<dbReference type="InterPro" id="IPR019475">
    <property type="entry name" value="DNA_primase_DnaB-bd"/>
</dbReference>
<evidence type="ECO:0000256" key="1">
    <source>
        <dbReference type="ARBA" id="ARBA00022478"/>
    </source>
</evidence>
<dbReference type="Pfam" id="PF08275">
    <property type="entry name" value="DNAG_N"/>
    <property type="match status" value="1"/>
</dbReference>
<evidence type="ECO:0000256" key="7">
    <source>
        <dbReference type="ARBA" id="ARBA00022771"/>
    </source>
</evidence>
<dbReference type="Gene3D" id="3.90.980.10">
    <property type="entry name" value="DNA primase, catalytic core, N-terminal domain"/>
    <property type="match status" value="1"/>
</dbReference>
<keyword evidence="8 12" id="KW-0862">Zinc</keyword>
<evidence type="ECO:0000256" key="8">
    <source>
        <dbReference type="ARBA" id="ARBA00022833"/>
    </source>
</evidence>
<dbReference type="SUPFAM" id="SSF57783">
    <property type="entry name" value="Zinc beta-ribbon"/>
    <property type="match status" value="1"/>
</dbReference>
<feature type="domain" description="Toprim" evidence="14">
    <location>
        <begin position="259"/>
        <end position="340"/>
    </location>
</feature>
<feature type="zinc finger region" description="CHC2-type" evidence="12">
    <location>
        <begin position="40"/>
        <end position="64"/>
    </location>
</feature>
<organism evidence="15 16">
    <name type="scientific">Ornithinibacillus massiliensis</name>
    <dbReference type="NCBI Taxonomy" id="1944633"/>
    <lineage>
        <taxon>Bacteria</taxon>
        <taxon>Bacillati</taxon>
        <taxon>Bacillota</taxon>
        <taxon>Bacilli</taxon>
        <taxon>Bacillales</taxon>
        <taxon>Bacillaceae</taxon>
        <taxon>Ornithinibacillus</taxon>
    </lineage>
</organism>
<evidence type="ECO:0000256" key="9">
    <source>
        <dbReference type="ARBA" id="ARBA00022842"/>
    </source>
</evidence>
<dbReference type="InterPro" id="IPR050219">
    <property type="entry name" value="DnaG_primase"/>
</dbReference>
<keyword evidence="5 12" id="KW-0235">DNA replication</keyword>
<dbReference type="InterPro" id="IPR016136">
    <property type="entry name" value="DNA_helicase_N/primase_C"/>
</dbReference>
<keyword evidence="4 12" id="KW-0548">Nucleotidyltransferase</keyword>
<evidence type="ECO:0000256" key="12">
    <source>
        <dbReference type="HAMAP-Rule" id="MF_00974"/>
    </source>
</evidence>
<evidence type="ECO:0000313" key="15">
    <source>
        <dbReference type="EMBL" id="MBS3679556.1"/>
    </source>
</evidence>
<dbReference type="SMART" id="SM00493">
    <property type="entry name" value="TOPRIM"/>
    <property type="match status" value="1"/>
</dbReference>
<accession>A0ABS5MB50</accession>
<sequence>MANQISDELIEQIRNANDIVDVVGEYVQLKKQGRNYFGLCPFHGEKSPSFSVTQEKQIFHCFGCGKGGNVVTFLMEMESFNFFEAIKHLADRSGIELPEHAIKQESSLSKESQQVLSAHEWLTKLYHHLIRYTKDGKVGLDYLQERGITNEAIDTFQLGYAPNTKDFTATFLQKKGFHQQMLVKYGVLTRGQDDSVTDRFRGRVIFPIRNHLGRTVAFGARAMEGQEPKYLNSPESDMFQKGKMLYNFDLAKKYIRKQNEVVVFEGYMDVITAFQSGVQNVVATMGTAITEVQAKLLRRYAETVVICYDGDNAGVEATYKAAKLLQEIGCQVKIASLKDNLDPDSYINRFGGEAFKREVIGASKTFMSFYMQYLKKDFNLSLEGDRLQYLEEVLKEIANLDSSVEREFYVKELSTEYNISMESLLGEIEQHRQKLGTSKDKREKDRYTNRVEKSRGKLLPAFHNAERQLLAYMLQNRSIADKVQEDIGVSFNIDDHKIIATHLYAFYEEDNLEDVSIFIERIVDEKLRKLVIELALIPTQTDISDREINDYIQIIRNESSAGVSIKQLKAEQRLAEQQNDPIKAAQIALKIIELQRQVKHLN</sequence>
<evidence type="ECO:0000256" key="3">
    <source>
        <dbReference type="ARBA" id="ARBA00022679"/>
    </source>
</evidence>
<comment type="catalytic activity">
    <reaction evidence="12">
        <text>ssDNA + n NTP = ssDNA/pppN(pN)n-1 hybrid + (n-1) diphosphate.</text>
        <dbReference type="EC" id="2.7.7.101"/>
    </reaction>
</comment>
<dbReference type="NCBIfam" id="TIGR01391">
    <property type="entry name" value="dnaG"/>
    <property type="match status" value="1"/>
</dbReference>
<keyword evidence="7 12" id="KW-0863">Zinc-finger</keyword>
<name>A0ABS5MB50_9BACI</name>
<evidence type="ECO:0000313" key="16">
    <source>
        <dbReference type="Proteomes" id="UP000681870"/>
    </source>
</evidence>
<keyword evidence="10 12" id="KW-0238">DNA-binding</keyword>
<evidence type="ECO:0000256" key="5">
    <source>
        <dbReference type="ARBA" id="ARBA00022705"/>
    </source>
</evidence>
<dbReference type="InterPro" id="IPR036185">
    <property type="entry name" value="DNA_heli_DnaB-like_N_sf"/>
</dbReference>
<dbReference type="SUPFAM" id="SSF48024">
    <property type="entry name" value="N-terminal domain of DnaB helicase"/>
    <property type="match status" value="1"/>
</dbReference>
<comment type="subunit">
    <text evidence="12">Monomer. Interacts with DnaB.</text>
</comment>
<comment type="domain">
    <text evidence="12">Contains an N-terminal zinc-binding domain, a central core domain that contains the primase activity, and a C-terminal DnaB-binding domain.</text>
</comment>
<dbReference type="InterPro" id="IPR034151">
    <property type="entry name" value="TOPRIM_DnaG_bac"/>
</dbReference>
<dbReference type="RefSeq" id="WP_211741283.1">
    <property type="nucleotide sequence ID" value="NZ_JAGXBY010000002.1"/>
</dbReference>